<evidence type="ECO:0000313" key="2">
    <source>
        <dbReference type="Ensembl" id="ENSCCRP00010032947.1"/>
    </source>
</evidence>
<dbReference type="GO" id="GO:0005739">
    <property type="term" value="C:mitochondrion"/>
    <property type="evidence" value="ECO:0007669"/>
    <property type="project" value="TreeGrafter"/>
</dbReference>
<dbReference type="Gene3D" id="3.30.420.40">
    <property type="match status" value="1"/>
</dbReference>
<dbReference type="PANTHER" id="PTHR11735">
    <property type="entry name" value="TRNA N6-ADENOSINE THREONYLCARBAMOYLTRANSFERASE"/>
    <property type="match status" value="1"/>
</dbReference>
<evidence type="ECO:0000313" key="3">
    <source>
        <dbReference type="Proteomes" id="UP000694427"/>
    </source>
</evidence>
<reference evidence="2" key="1">
    <citation type="submission" date="2025-08" db="UniProtKB">
        <authorList>
            <consortium name="Ensembl"/>
        </authorList>
    </citation>
    <scope>IDENTIFICATION</scope>
</reference>
<dbReference type="AlphaFoldDB" id="A0A8C1QE02"/>
<proteinExistence type="predicted"/>
<reference evidence="2" key="2">
    <citation type="submission" date="2025-09" db="UniProtKB">
        <authorList>
            <consortium name="Ensembl"/>
        </authorList>
    </citation>
    <scope>IDENTIFICATION</scope>
</reference>
<accession>A0A8C1QE02</accession>
<evidence type="ECO:0000259" key="1">
    <source>
        <dbReference type="Pfam" id="PF00814"/>
    </source>
</evidence>
<organism evidence="2 3">
    <name type="scientific">Cyprinus carpio</name>
    <name type="common">Common carp</name>
    <dbReference type="NCBI Taxonomy" id="7962"/>
    <lineage>
        <taxon>Eukaryota</taxon>
        <taxon>Metazoa</taxon>
        <taxon>Chordata</taxon>
        <taxon>Craniata</taxon>
        <taxon>Vertebrata</taxon>
        <taxon>Euteleostomi</taxon>
        <taxon>Actinopterygii</taxon>
        <taxon>Neopterygii</taxon>
        <taxon>Teleostei</taxon>
        <taxon>Ostariophysi</taxon>
        <taxon>Cypriniformes</taxon>
        <taxon>Cyprinidae</taxon>
        <taxon>Cyprininae</taxon>
        <taxon>Cyprinus</taxon>
    </lineage>
</organism>
<feature type="domain" description="Gcp-like" evidence="1">
    <location>
        <begin position="52"/>
        <end position="97"/>
    </location>
</feature>
<protein>
    <recommendedName>
        <fullName evidence="1">Gcp-like domain-containing protein</fullName>
    </recommendedName>
</protein>
<dbReference type="Ensembl" id="ENSCCRT00010036133.1">
    <property type="protein sequence ID" value="ENSCCRP00010032947.1"/>
    <property type="gene ID" value="ENSCCRG00010013990.1"/>
</dbReference>
<dbReference type="InterPro" id="IPR000905">
    <property type="entry name" value="Gcp-like_dom"/>
</dbReference>
<dbReference type="PANTHER" id="PTHR11735:SF6">
    <property type="entry name" value="TRNA N6-ADENOSINE THREONYLCARBAMOYLTRANSFERASE, MITOCHONDRIAL"/>
    <property type="match status" value="1"/>
</dbReference>
<dbReference type="Proteomes" id="UP000694427">
    <property type="component" value="Unplaced"/>
</dbReference>
<sequence length="148" mass="16361">LGHFQTARRLSLRNHPECSTLSGGQAIELLLLSSKQTHRAILFCKSKGLLPQHNPTLVTASNEYIRQTLKIVTDATGLHLLCPPTKFCTDNGVMIAWNGIERLKQRKGIMSYTEKVNYEPTGPLGLDITSEVKDAAIRLPPLKLSINS</sequence>
<name>A0A8C1QE02_CYPCA</name>
<keyword evidence="3" id="KW-1185">Reference proteome</keyword>
<dbReference type="Pfam" id="PF00814">
    <property type="entry name" value="TsaD"/>
    <property type="match status" value="1"/>
</dbReference>